<dbReference type="PROSITE" id="PS00061">
    <property type="entry name" value="ADH_SHORT"/>
    <property type="match status" value="1"/>
</dbReference>
<dbReference type="Pfam" id="PF13561">
    <property type="entry name" value="adh_short_C2"/>
    <property type="match status" value="1"/>
</dbReference>
<dbReference type="InterPro" id="IPR036291">
    <property type="entry name" value="NAD(P)-bd_dom_sf"/>
</dbReference>
<gene>
    <name evidence="3" type="ORF">KSX_95160</name>
</gene>
<dbReference type="Proteomes" id="UP000612362">
    <property type="component" value="Unassembled WGS sequence"/>
</dbReference>
<proteinExistence type="inferred from homology"/>
<protein>
    <submittedName>
        <fullName evidence="3">3-oxoacyl-ACP reductase</fullName>
    </submittedName>
</protein>
<sequence length="266" mass="28470">MDLGLKEKVILVTGASRGIGKAIAAAFAAEGSSVILTARNQQDLEQTAQEIQMQGGHALAIAADVTNAGEVQHLVQQTIAYRGTIHVLVNNVGGADGFAPFEELPDEAWMNAFQRNVLSTVRLIRAVLPAMKQQHWGRVINISSEAGTQPDPFLPHYGAAKAAVTNVTKSVSRTYAGDGILANTVSPGWTWTPLVEQLFLAQARERGITLEEFQQVFLQESRPHLALRRACTPEEVASAVVFLASEAASFITGTNLRVDGGSITSI</sequence>
<evidence type="ECO:0000256" key="1">
    <source>
        <dbReference type="ARBA" id="ARBA00006484"/>
    </source>
</evidence>
<comment type="similarity">
    <text evidence="1">Belongs to the short-chain dehydrogenases/reductases (SDR) family.</text>
</comment>
<keyword evidence="4" id="KW-1185">Reference proteome</keyword>
<dbReference type="RefSeq" id="WP_220200270.1">
    <property type="nucleotide sequence ID" value="NZ_BNJF01000011.1"/>
</dbReference>
<dbReference type="EMBL" id="BNJF01000011">
    <property type="protein sequence ID" value="GHO51353.1"/>
    <property type="molecule type" value="Genomic_DNA"/>
</dbReference>
<dbReference type="GO" id="GO:0032787">
    <property type="term" value="P:monocarboxylic acid metabolic process"/>
    <property type="evidence" value="ECO:0007669"/>
    <property type="project" value="UniProtKB-ARBA"/>
</dbReference>
<accession>A0A8J3ICB1</accession>
<dbReference type="PANTHER" id="PTHR42879">
    <property type="entry name" value="3-OXOACYL-(ACYL-CARRIER-PROTEIN) REDUCTASE"/>
    <property type="match status" value="1"/>
</dbReference>
<dbReference type="InterPro" id="IPR050259">
    <property type="entry name" value="SDR"/>
</dbReference>
<name>A0A8J3ICB1_9CHLR</name>
<dbReference type="PRINTS" id="PR00080">
    <property type="entry name" value="SDRFAMILY"/>
</dbReference>
<dbReference type="SUPFAM" id="SSF51735">
    <property type="entry name" value="NAD(P)-binding Rossmann-fold domains"/>
    <property type="match status" value="1"/>
</dbReference>
<dbReference type="NCBIfam" id="NF005559">
    <property type="entry name" value="PRK07231.1"/>
    <property type="match status" value="1"/>
</dbReference>
<dbReference type="FunFam" id="3.40.50.720:FF:000084">
    <property type="entry name" value="Short-chain dehydrogenase reductase"/>
    <property type="match status" value="1"/>
</dbReference>
<dbReference type="Gene3D" id="3.40.50.720">
    <property type="entry name" value="NAD(P)-binding Rossmann-like Domain"/>
    <property type="match status" value="1"/>
</dbReference>
<dbReference type="InterPro" id="IPR020904">
    <property type="entry name" value="Sc_DH/Rdtase_CS"/>
</dbReference>
<dbReference type="PRINTS" id="PR00081">
    <property type="entry name" value="GDHRDH"/>
</dbReference>
<dbReference type="AlphaFoldDB" id="A0A8J3ICB1"/>
<evidence type="ECO:0000256" key="2">
    <source>
        <dbReference type="ARBA" id="ARBA00023002"/>
    </source>
</evidence>
<evidence type="ECO:0000313" key="4">
    <source>
        <dbReference type="Proteomes" id="UP000612362"/>
    </source>
</evidence>
<dbReference type="GO" id="GO:0016491">
    <property type="term" value="F:oxidoreductase activity"/>
    <property type="evidence" value="ECO:0007669"/>
    <property type="project" value="UniProtKB-KW"/>
</dbReference>
<evidence type="ECO:0000313" key="3">
    <source>
        <dbReference type="EMBL" id="GHO51353.1"/>
    </source>
</evidence>
<keyword evidence="2" id="KW-0560">Oxidoreductase</keyword>
<reference evidence="3" key="1">
    <citation type="submission" date="2020-10" db="EMBL/GenBank/DDBJ databases">
        <title>Taxonomic study of unclassified bacteria belonging to the class Ktedonobacteria.</title>
        <authorList>
            <person name="Yabe S."/>
            <person name="Wang C.M."/>
            <person name="Zheng Y."/>
            <person name="Sakai Y."/>
            <person name="Cavaletti L."/>
            <person name="Monciardini P."/>
            <person name="Donadio S."/>
        </authorList>
    </citation>
    <scope>NUCLEOTIDE SEQUENCE</scope>
    <source>
        <strain evidence="3">SOSP1-1</strain>
    </source>
</reference>
<dbReference type="InterPro" id="IPR002347">
    <property type="entry name" value="SDR_fam"/>
</dbReference>
<organism evidence="3 4">
    <name type="scientific">Ktedonospora formicarum</name>
    <dbReference type="NCBI Taxonomy" id="2778364"/>
    <lineage>
        <taxon>Bacteria</taxon>
        <taxon>Bacillati</taxon>
        <taxon>Chloroflexota</taxon>
        <taxon>Ktedonobacteria</taxon>
        <taxon>Ktedonobacterales</taxon>
        <taxon>Ktedonobacteraceae</taxon>
        <taxon>Ktedonospora</taxon>
    </lineage>
</organism>
<comment type="caution">
    <text evidence="3">The sequence shown here is derived from an EMBL/GenBank/DDBJ whole genome shotgun (WGS) entry which is preliminary data.</text>
</comment>